<evidence type="ECO:0000313" key="4">
    <source>
        <dbReference type="EMBL" id="AEM81608.1"/>
    </source>
</evidence>
<protein>
    <submittedName>
        <fullName evidence="8">Transposase IS4 family protein</fullName>
    </submittedName>
</protein>
<dbReference type="Proteomes" id="UP000008703">
    <property type="component" value="Chromosome"/>
</dbReference>
<evidence type="ECO:0000313" key="8">
    <source>
        <dbReference type="EMBL" id="AEM85839.1"/>
    </source>
</evidence>
<evidence type="ECO:0000259" key="3">
    <source>
        <dbReference type="Pfam" id="PF01609"/>
    </source>
</evidence>
<evidence type="ECO:0000313" key="5">
    <source>
        <dbReference type="EMBL" id="AEM82926.1"/>
    </source>
</evidence>
<dbReference type="EMBL" id="CP002994">
    <property type="protein sequence ID" value="AEM81608.1"/>
    <property type="molecule type" value="Genomic_DNA"/>
</dbReference>
<proteinExistence type="predicted"/>
<reference evidence="11 12" key="2">
    <citation type="submission" date="2011-08" db="EMBL/GenBank/DDBJ databases">
        <title>Complete sequence of plasmid 1 of Streptomyces violaceusniger Tu 4113.</title>
        <authorList>
            <consortium name="US DOE Joint Genome Institute"/>
            <person name="Lucas S."/>
            <person name="Han J."/>
            <person name="Lapidus A."/>
            <person name="Cheng J.-F."/>
            <person name="Goodwin L."/>
            <person name="Pitluck S."/>
            <person name="Peters L."/>
            <person name="Ivanova N."/>
            <person name="Daligault H."/>
            <person name="Detter J.C."/>
            <person name="Han C."/>
            <person name="Tapia R."/>
            <person name="Land M."/>
            <person name="Hauser L."/>
            <person name="Kyrpides N."/>
            <person name="Ivanova N."/>
            <person name="Pagani I."/>
            <person name="Hagen A."/>
            <person name="Katz L."/>
            <person name="Fiedler H.-P."/>
            <person name="Keasling J."/>
            <person name="Fortman J."/>
            <person name="Woyke T."/>
        </authorList>
    </citation>
    <scope>NUCLEOTIDE SEQUENCE [LARGE SCALE GENOMIC DNA]</scope>
    <source>
        <strain evidence="11">Tu 4113</strain>
        <strain evidence="12">Tu 4133</strain>
        <plasmid evidence="11 12">pSTRVI01</plasmid>
    </source>
</reference>
<dbReference type="InterPro" id="IPR002559">
    <property type="entry name" value="Transposase_11"/>
</dbReference>
<dbReference type="EMBL" id="CP002994">
    <property type="protein sequence ID" value="AEM82926.1"/>
    <property type="molecule type" value="Genomic_DNA"/>
</dbReference>
<dbReference type="KEGG" id="svl:Strvi_7848"/>
<name>G2P838_STRV4</name>
<dbReference type="GO" id="GO:0003677">
    <property type="term" value="F:DNA binding"/>
    <property type="evidence" value="ECO:0007669"/>
    <property type="project" value="InterPro"/>
</dbReference>
<keyword evidence="2" id="KW-0472">Membrane</keyword>
<dbReference type="EMBL" id="CP002994">
    <property type="protein sequence ID" value="AEM84516.1"/>
    <property type="molecule type" value="Genomic_DNA"/>
</dbReference>
<dbReference type="GO" id="GO:0004803">
    <property type="term" value="F:transposase activity"/>
    <property type="evidence" value="ECO:0007669"/>
    <property type="project" value="InterPro"/>
</dbReference>
<gene>
    <name evidence="4" type="ORF">Strvi_1873</name>
    <name evidence="5" type="ORF">Strvi_3238</name>
    <name evidence="6" type="ORF">Strvi_4676</name>
    <name evidence="7" type="ORF">Strvi_4964</name>
    <name evidence="8" type="ORF">Strvi_6392</name>
    <name evidence="9" type="ORF">Strvi_7848</name>
    <name evidence="10" type="ORF">Strvi_8229</name>
    <name evidence="11" type="ORF">Strvi_9384</name>
</gene>
<dbReference type="HOGENOM" id="CLU_055261_9_2_11"/>
<evidence type="ECO:0000256" key="2">
    <source>
        <dbReference type="SAM" id="Phobius"/>
    </source>
</evidence>
<dbReference type="KEGG" id="svl:Strvi_8229"/>
<dbReference type="EMBL" id="CP002995">
    <property type="protein sequence ID" value="AEM88643.1"/>
    <property type="molecule type" value="Genomic_DNA"/>
</dbReference>
<keyword evidence="2" id="KW-1133">Transmembrane helix</keyword>
<dbReference type="EMBL" id="CP002994">
    <property type="protein sequence ID" value="AEM84259.1"/>
    <property type="molecule type" value="Genomic_DNA"/>
</dbReference>
<feature type="transmembrane region" description="Helical" evidence="2">
    <location>
        <begin position="101"/>
        <end position="117"/>
    </location>
</feature>
<evidence type="ECO:0000313" key="6">
    <source>
        <dbReference type="EMBL" id="AEM84259.1"/>
    </source>
</evidence>
<dbReference type="KEGG" id="svl:Strvi_4676"/>
<dbReference type="KEGG" id="svl:Strvi_9384"/>
<dbReference type="GO" id="GO:0006313">
    <property type="term" value="P:DNA transposition"/>
    <property type="evidence" value="ECO:0007669"/>
    <property type="project" value="InterPro"/>
</dbReference>
<evidence type="ECO:0000313" key="9">
    <source>
        <dbReference type="EMBL" id="AEM87178.1"/>
    </source>
</evidence>
<dbReference type="KEGG" id="svl:Strvi_3238"/>
<organism evidence="8 12">
    <name type="scientific">Streptomyces violaceusniger (strain Tu 4113)</name>
    <dbReference type="NCBI Taxonomy" id="653045"/>
    <lineage>
        <taxon>Bacteria</taxon>
        <taxon>Bacillati</taxon>
        <taxon>Actinomycetota</taxon>
        <taxon>Actinomycetes</taxon>
        <taxon>Kitasatosporales</taxon>
        <taxon>Streptomycetaceae</taxon>
        <taxon>Streptomyces</taxon>
        <taxon>Streptomyces violaceusniger group</taxon>
    </lineage>
</organism>
<evidence type="ECO:0000313" key="11">
    <source>
        <dbReference type="EMBL" id="AEM88643.1"/>
    </source>
</evidence>
<keyword evidence="11" id="KW-0614">Plasmid</keyword>
<feature type="region of interest" description="Disordered" evidence="1">
    <location>
        <begin position="44"/>
        <end position="76"/>
    </location>
</feature>
<dbReference type="KEGG" id="svl:Strvi_4964"/>
<evidence type="ECO:0000313" key="7">
    <source>
        <dbReference type="EMBL" id="AEM84516.1"/>
    </source>
</evidence>
<feature type="region of interest" description="Disordered" evidence="1">
    <location>
        <begin position="1"/>
        <end position="27"/>
    </location>
</feature>
<dbReference type="KEGG" id="svl:Strvi_6392"/>
<dbReference type="Proteomes" id="UP000008703">
    <property type="component" value="Plasmid pSTRVI01"/>
</dbReference>
<evidence type="ECO:0000313" key="12">
    <source>
        <dbReference type="Proteomes" id="UP000008703"/>
    </source>
</evidence>
<feature type="domain" description="Transposase IS4-like" evidence="3">
    <location>
        <begin position="15"/>
        <end position="100"/>
    </location>
</feature>
<dbReference type="eggNOG" id="COG3293">
    <property type="taxonomic scope" value="Bacteria"/>
</dbReference>
<keyword evidence="12" id="KW-1185">Reference proteome</keyword>
<dbReference type="EMBL" id="CP002994">
    <property type="protein sequence ID" value="AEM87550.1"/>
    <property type="molecule type" value="Genomic_DNA"/>
</dbReference>
<dbReference type="AlphaFoldDB" id="G2P838"/>
<dbReference type="EMBL" id="CP002994">
    <property type="protein sequence ID" value="AEM87178.1"/>
    <property type="molecule type" value="Genomic_DNA"/>
</dbReference>
<evidence type="ECO:0000256" key="1">
    <source>
        <dbReference type="SAM" id="MobiDB-lite"/>
    </source>
</evidence>
<dbReference type="EMBL" id="CP002994">
    <property type="protein sequence ID" value="AEM85839.1"/>
    <property type="molecule type" value="Genomic_DNA"/>
</dbReference>
<reference evidence="8 12" key="1">
    <citation type="submission" date="2011-08" db="EMBL/GenBank/DDBJ databases">
        <title>Complete sequence of chromosome of Streptomyces violaceusniger Tu 4113.</title>
        <authorList>
            <consortium name="US DOE Joint Genome Institute"/>
            <person name="Lucas S."/>
            <person name="Han J."/>
            <person name="Lapidus A."/>
            <person name="Cheng J.-F."/>
            <person name="Goodwin L."/>
            <person name="Pitluck S."/>
            <person name="Peters L."/>
            <person name="Ivanova N."/>
            <person name="Daligault H."/>
            <person name="Detter J.C."/>
            <person name="Han C."/>
            <person name="Tapia R."/>
            <person name="Land M."/>
            <person name="Hauser L."/>
            <person name="Kyrpides N."/>
            <person name="Ivanova N."/>
            <person name="Pagani I."/>
            <person name="Hagen A."/>
            <person name="Katz L."/>
            <person name="Fiedler H.-P."/>
            <person name="Keasling J."/>
            <person name="Fortman J."/>
            <person name="Woyke T."/>
        </authorList>
    </citation>
    <scope>NUCLEOTIDE SEQUENCE [LARGE SCALE GENOMIC DNA]</scope>
    <source>
        <strain evidence="8">Tu 4113</strain>
        <strain evidence="12">Tu 4133</strain>
    </source>
</reference>
<accession>G2P838</accession>
<keyword evidence="2" id="KW-0812">Transmembrane</keyword>
<sequence>MLEKIRVPRPGPGRPRTKPDSLAADKAYSNGPCRDYLRRRGIRHIIPEKSDSQAARLRKGSRGGRPPGFDEERYKKRNTVERAINRLKQSRAVATRYDKRGYVFLGTATTAALVIWLRT</sequence>
<dbReference type="PANTHER" id="PTHR30007:SF1">
    <property type="entry name" value="BLR1914 PROTEIN"/>
    <property type="match status" value="1"/>
</dbReference>
<evidence type="ECO:0000313" key="10">
    <source>
        <dbReference type="EMBL" id="AEM87550.1"/>
    </source>
</evidence>
<dbReference type="PANTHER" id="PTHR30007">
    <property type="entry name" value="PHP DOMAIN PROTEIN"/>
    <property type="match status" value="1"/>
</dbReference>
<dbReference type="Pfam" id="PF01609">
    <property type="entry name" value="DDE_Tnp_1"/>
    <property type="match status" value="1"/>
</dbReference>
<geneLocation type="plasmid" evidence="11 12">
    <name>pSTRVI01</name>
</geneLocation>
<dbReference type="KEGG" id="svl:Strvi_1873"/>